<evidence type="ECO:0000313" key="2">
    <source>
        <dbReference type="EMBL" id="XAY06729.1"/>
    </source>
</evidence>
<proteinExistence type="predicted"/>
<dbReference type="AlphaFoldDB" id="A0AAU7AYE1"/>
<reference evidence="2" key="1">
    <citation type="submission" date="2022-12" db="EMBL/GenBank/DDBJ databases">
        <title>Paraconexibacter alkalitolerans sp. nov. and Baekduia alba sp. nov., isolated from soil and emended description of the genera Paraconexibacter (Chun et al., 2020) and Baekduia (An et al., 2020).</title>
        <authorList>
            <person name="Vieira S."/>
            <person name="Huber K.J."/>
            <person name="Geppert A."/>
            <person name="Wolf J."/>
            <person name="Neumann-Schaal M."/>
            <person name="Muesken M."/>
            <person name="Overmann J."/>
        </authorList>
    </citation>
    <scope>NUCLEOTIDE SEQUENCE</scope>
    <source>
        <strain evidence="2">AEG42_29</strain>
    </source>
</reference>
<protein>
    <recommendedName>
        <fullName evidence="3">Lipoprotein</fullName>
    </recommendedName>
</protein>
<feature type="chain" id="PRO_5043346860" description="Lipoprotein" evidence="1">
    <location>
        <begin position="25"/>
        <end position="322"/>
    </location>
</feature>
<dbReference type="PROSITE" id="PS51257">
    <property type="entry name" value="PROKAR_LIPOPROTEIN"/>
    <property type="match status" value="1"/>
</dbReference>
<evidence type="ECO:0008006" key="3">
    <source>
        <dbReference type="Google" id="ProtNLM"/>
    </source>
</evidence>
<organism evidence="2">
    <name type="scientific">Paraconexibacter sp. AEG42_29</name>
    <dbReference type="NCBI Taxonomy" id="2997339"/>
    <lineage>
        <taxon>Bacteria</taxon>
        <taxon>Bacillati</taxon>
        <taxon>Actinomycetota</taxon>
        <taxon>Thermoleophilia</taxon>
        <taxon>Solirubrobacterales</taxon>
        <taxon>Paraconexibacteraceae</taxon>
        <taxon>Paraconexibacter</taxon>
    </lineage>
</organism>
<sequence>MPRSVAIALALSSLLVGLTACAVAATSTAKNAYMGRTCLPPKGHKVADCRVGRNGAPDLSRKAFRALHDQEVTITNRLRGLAPNPAAGGARDWPLLDSLGQPMGRVSANENGYMTLTDTAGRTYGVAQANSRGRGCAADPQQDRSHFLMQIVALKARASGTQAFVDQAALDRTTPSGKAAFDALVGQRGGGTGCGPALKERNAVRQLRSPNVGKAAHARLGDGTLNTVTEYDAKPEFGNVLYFSSNTTDVSAGGIARGMVKVGTPVVTLDAFPYCDPNSDGTLLWRYVAIRTGATAAGHRKRMYGWIPARCPARLKDVAPPR</sequence>
<evidence type="ECO:0000256" key="1">
    <source>
        <dbReference type="SAM" id="SignalP"/>
    </source>
</evidence>
<dbReference type="KEGG" id="parq:DSM112329_03606"/>
<gene>
    <name evidence="2" type="ORF">DSM112329_03606</name>
</gene>
<keyword evidence="1" id="KW-0732">Signal</keyword>
<accession>A0AAU7AYE1</accession>
<dbReference type="EMBL" id="CP114014">
    <property type="protein sequence ID" value="XAY06729.1"/>
    <property type="molecule type" value="Genomic_DNA"/>
</dbReference>
<dbReference type="RefSeq" id="WP_354697947.1">
    <property type="nucleotide sequence ID" value="NZ_CP114014.1"/>
</dbReference>
<name>A0AAU7AYE1_9ACTN</name>
<feature type="signal peptide" evidence="1">
    <location>
        <begin position="1"/>
        <end position="24"/>
    </location>
</feature>